<dbReference type="GO" id="GO:0005886">
    <property type="term" value="C:plasma membrane"/>
    <property type="evidence" value="ECO:0007669"/>
    <property type="project" value="UniProtKB-SubCell"/>
</dbReference>
<dbReference type="OrthoDB" id="6475849at2759"/>
<dbReference type="PANTHER" id="PTHR11733:SF133">
    <property type="entry name" value="PHOSPHATE-REGULATING NEUTRAL ENDOPEPTIDASE PHEX"/>
    <property type="match status" value="1"/>
</dbReference>
<dbReference type="Gene3D" id="3.40.390.10">
    <property type="entry name" value="Collagenase (Catalytic Domain)"/>
    <property type="match status" value="1"/>
</dbReference>
<dbReference type="InterPro" id="IPR000718">
    <property type="entry name" value="Peptidase_M13"/>
</dbReference>
<dbReference type="Pfam" id="PF05649">
    <property type="entry name" value="Peptidase_M13_N"/>
    <property type="match status" value="1"/>
</dbReference>
<dbReference type="Proteomes" id="UP001151699">
    <property type="component" value="Chromosome C"/>
</dbReference>
<keyword evidence="3" id="KW-0812">Transmembrane</keyword>
<dbReference type="PROSITE" id="PS51885">
    <property type="entry name" value="NEPRILYSIN"/>
    <property type="match status" value="1"/>
</dbReference>
<dbReference type="Gene3D" id="1.10.1380.10">
    <property type="entry name" value="Neutral endopeptidase , domain2"/>
    <property type="match status" value="1"/>
</dbReference>
<organism evidence="5 6">
    <name type="scientific">Pseudolycoriella hygida</name>
    <dbReference type="NCBI Taxonomy" id="35572"/>
    <lineage>
        <taxon>Eukaryota</taxon>
        <taxon>Metazoa</taxon>
        <taxon>Ecdysozoa</taxon>
        <taxon>Arthropoda</taxon>
        <taxon>Hexapoda</taxon>
        <taxon>Insecta</taxon>
        <taxon>Pterygota</taxon>
        <taxon>Neoptera</taxon>
        <taxon>Endopterygota</taxon>
        <taxon>Diptera</taxon>
        <taxon>Nematocera</taxon>
        <taxon>Sciaroidea</taxon>
        <taxon>Sciaridae</taxon>
        <taxon>Pseudolycoriella</taxon>
    </lineage>
</organism>
<dbReference type="EMBL" id="WJQU01000004">
    <property type="protein sequence ID" value="KAJ6635089.1"/>
    <property type="molecule type" value="Genomic_DNA"/>
</dbReference>
<dbReference type="PANTHER" id="PTHR11733">
    <property type="entry name" value="ZINC METALLOPROTEASE FAMILY M13 NEPRILYSIN-RELATED"/>
    <property type="match status" value="1"/>
</dbReference>
<name>A0A9Q0MQK1_9DIPT</name>
<evidence type="ECO:0000256" key="3">
    <source>
        <dbReference type="SAM" id="Phobius"/>
    </source>
</evidence>
<keyword evidence="3" id="KW-0472">Membrane</keyword>
<evidence type="ECO:0000313" key="6">
    <source>
        <dbReference type="Proteomes" id="UP001151699"/>
    </source>
</evidence>
<keyword evidence="3" id="KW-1133">Transmembrane helix</keyword>
<evidence type="ECO:0000313" key="5">
    <source>
        <dbReference type="EMBL" id="KAJ6635089.1"/>
    </source>
</evidence>
<dbReference type="SUPFAM" id="SSF55486">
    <property type="entry name" value="Metalloproteases ('zincins'), catalytic domain"/>
    <property type="match status" value="1"/>
</dbReference>
<comment type="caution">
    <text evidence="5">The sequence shown here is derived from an EMBL/GenBank/DDBJ whole genome shotgun (WGS) entry which is preliminary data.</text>
</comment>
<dbReference type="GO" id="GO:0004222">
    <property type="term" value="F:metalloendopeptidase activity"/>
    <property type="evidence" value="ECO:0007669"/>
    <property type="project" value="InterPro"/>
</dbReference>
<protein>
    <submittedName>
        <fullName evidence="5">Neprilysin</fullName>
    </submittedName>
</protein>
<feature type="domain" description="Peptidase M13 N-terminal" evidence="4">
    <location>
        <begin position="91"/>
        <end position="239"/>
    </location>
</feature>
<comment type="subcellular location">
    <subcellularLocation>
        <location evidence="1">Cell membrane</location>
        <topology evidence="1">Single-pass type II membrane protein</topology>
    </subcellularLocation>
</comment>
<accession>A0A9Q0MQK1</accession>
<evidence type="ECO:0000256" key="1">
    <source>
        <dbReference type="ARBA" id="ARBA00004401"/>
    </source>
</evidence>
<dbReference type="AlphaFoldDB" id="A0A9Q0MQK1"/>
<keyword evidence="6" id="KW-1185">Reference proteome</keyword>
<proteinExistence type="inferred from homology"/>
<dbReference type="InterPro" id="IPR042089">
    <property type="entry name" value="Peptidase_M13_dom_2"/>
</dbReference>
<feature type="non-terminal residue" evidence="5">
    <location>
        <position position="245"/>
    </location>
</feature>
<reference evidence="5" key="1">
    <citation type="submission" date="2022-07" db="EMBL/GenBank/DDBJ databases">
        <authorList>
            <person name="Trinca V."/>
            <person name="Uliana J.V.C."/>
            <person name="Torres T.T."/>
            <person name="Ward R.J."/>
            <person name="Monesi N."/>
        </authorList>
    </citation>
    <scope>NUCLEOTIDE SEQUENCE</scope>
    <source>
        <strain evidence="5">HSMRA1968</strain>
        <tissue evidence="5">Whole embryos</tissue>
    </source>
</reference>
<dbReference type="GO" id="GO:0016485">
    <property type="term" value="P:protein processing"/>
    <property type="evidence" value="ECO:0007669"/>
    <property type="project" value="TreeGrafter"/>
</dbReference>
<gene>
    <name evidence="5" type="primary">MME</name>
    <name evidence="5" type="ORF">Bhyg_13672</name>
</gene>
<feature type="transmembrane region" description="Helical" evidence="3">
    <location>
        <begin position="40"/>
        <end position="62"/>
    </location>
</feature>
<evidence type="ECO:0000259" key="4">
    <source>
        <dbReference type="Pfam" id="PF05649"/>
    </source>
</evidence>
<sequence length="245" mass="28460">MGNLKQIKFCEKNEQEFRQLQLLTENQQVKFRRKYFHKTIFVVLTIVIILLMIAIVIMAVYYRYFESTCQTKDCLRAAANLLQSMDRTADPCEDFYKFTCGNWAEEHPKPDSSNSYDWFNEKQSKVLRKIRTFLQSNITKNEPNAVSQTKIMYRACMDIDTMDKLGLQPVTDYLNKFRLPSTPTILNVTGNGHSNYSFDWVQSIAILKKHLGGDLIIGFDIFPDPTNRTEMRIVVGTPESNPIFP</sequence>
<dbReference type="InterPro" id="IPR008753">
    <property type="entry name" value="Peptidase_M13_N"/>
</dbReference>
<dbReference type="InterPro" id="IPR024079">
    <property type="entry name" value="MetalloPept_cat_dom_sf"/>
</dbReference>
<comment type="similarity">
    <text evidence="2">Belongs to the peptidase M13 family.</text>
</comment>
<evidence type="ECO:0000256" key="2">
    <source>
        <dbReference type="ARBA" id="ARBA00007357"/>
    </source>
</evidence>